<evidence type="ECO:0000256" key="2">
    <source>
        <dbReference type="SAM" id="MobiDB-lite"/>
    </source>
</evidence>
<keyword evidence="1" id="KW-0175">Coiled coil</keyword>
<dbReference type="AlphaFoldDB" id="A0A7T7I6M7"/>
<evidence type="ECO:0000313" key="3">
    <source>
        <dbReference type="EMBL" id="QQM41993.1"/>
    </source>
</evidence>
<gene>
    <name evidence="3" type="ORF">JEQ17_22800</name>
</gene>
<reference evidence="3 4" key="1">
    <citation type="submission" date="2020-12" db="EMBL/GenBank/DDBJ databases">
        <title>A novel species.</title>
        <authorList>
            <person name="Li K."/>
        </authorList>
    </citation>
    <scope>NUCLEOTIDE SEQUENCE [LARGE SCALE GENOMIC DNA]</scope>
    <source>
        <strain evidence="3 4">ZYC-3</strain>
    </source>
</reference>
<organism evidence="3 4">
    <name type="scientific">Streptomyces liliifuscus</name>
    <dbReference type="NCBI Taxonomy" id="2797636"/>
    <lineage>
        <taxon>Bacteria</taxon>
        <taxon>Bacillati</taxon>
        <taxon>Actinomycetota</taxon>
        <taxon>Actinomycetes</taxon>
        <taxon>Kitasatosporales</taxon>
        <taxon>Streptomycetaceae</taxon>
        <taxon>Streptomyces</taxon>
    </lineage>
</organism>
<name>A0A7T7I6M7_9ACTN</name>
<dbReference type="KEGG" id="slf:JEQ17_22800"/>
<feature type="region of interest" description="Disordered" evidence="2">
    <location>
        <begin position="428"/>
        <end position="452"/>
    </location>
</feature>
<proteinExistence type="predicted"/>
<sequence>MNDVQPQLTADPEAIRAWLDTAFSHATGQLSIAAAVGGGRLEYDFFPTTDGGRAAAVQYAMKLDRRKPQGIYFQSTTVATRPPEGRGGEAAAYDLTHLWADGDYGTLGHKPSPDDLPAPPDAEAVAKVVAESPLPEPTGWTESGGGYNPVWLLDEAFTIESDDDRARVKDLTIGVQAILGAQAYQYGWSWDTEVSNLDRLMKLPGTVNRKPECPERMAKIGSGSGVLYGLAELAALITEHAPAAQEILAQATREKQERKAQRKGEPLAPPRSERPVGLHTGDGPLDVLADMLTFREILEPEGWTYARHSGGWEQWLRPTAGGDAPSSAYSLKCNDHVAVNWSERSDLPVGALPSGRKLTIGTLWSHLHYAGNTSEAARDIMRAAAGRQARGAAGRLPVTVLAEVQRRCMPDGPQERDTEASLRALIADDPWDGPQDEPPEGTGEATAEPADRLPATFWSATAVLRQIRQMAQARRTSPDAVLHAALARTAAMADPTVRVDSGIHQPATIGWYCGLFGPSGAGKGQAEKAARELTPFPMVDLAYIDISTGQGLIAAYLDLETDPDDDNGKKKVLVQKRTRGYALATEGSVLDAMAQMSAAASLNGVLCKAWMSERQGTSNAEVERRRALPEDAYTLSMSLGVQEEPAAKLLEMGSIGLPQRLAWAHATLGPDTPKKRPAVTGPVLVTTRNGEDTPVTTWVSTLRDLTIPVPERVTEELDELALEISFGRGAESPLDTHEPLWRLKCAALLALLHGRTEVKDEDWDLAAVMWRTSRNVRDRVQEAARRRTQVEADARRAEAVLTAAESQAAVYEVVNGVHPSVVNVAKRAHRFLTRKGEEIPARDVNRSCVATKDRDKYRASGAEDSLWPAALQYGCEQGWLVALSEGALLAAGAKAPE</sequence>
<evidence type="ECO:0000313" key="4">
    <source>
        <dbReference type="Proteomes" id="UP000595636"/>
    </source>
</evidence>
<evidence type="ECO:0000256" key="1">
    <source>
        <dbReference type="SAM" id="Coils"/>
    </source>
</evidence>
<feature type="compositionally biased region" description="Acidic residues" evidence="2">
    <location>
        <begin position="429"/>
        <end position="439"/>
    </location>
</feature>
<keyword evidence="4" id="KW-1185">Reference proteome</keyword>
<dbReference type="RefSeq" id="WP_200396955.1">
    <property type="nucleotide sequence ID" value="NZ_CP066831.1"/>
</dbReference>
<accession>A0A7T7I6M7</accession>
<protein>
    <submittedName>
        <fullName evidence="3">Uncharacterized protein</fullName>
    </submittedName>
</protein>
<dbReference type="Proteomes" id="UP000595636">
    <property type="component" value="Chromosome"/>
</dbReference>
<dbReference type="EMBL" id="CP066831">
    <property type="protein sequence ID" value="QQM41993.1"/>
    <property type="molecule type" value="Genomic_DNA"/>
</dbReference>
<feature type="compositionally biased region" description="Basic and acidic residues" evidence="2">
    <location>
        <begin position="252"/>
        <end position="276"/>
    </location>
</feature>
<feature type="region of interest" description="Disordered" evidence="2">
    <location>
        <begin position="252"/>
        <end position="282"/>
    </location>
</feature>
<feature type="coiled-coil region" evidence="1">
    <location>
        <begin position="780"/>
        <end position="807"/>
    </location>
</feature>